<organism evidence="8 9">
    <name type="scientific">Leptomonas seymouri</name>
    <dbReference type="NCBI Taxonomy" id="5684"/>
    <lineage>
        <taxon>Eukaryota</taxon>
        <taxon>Discoba</taxon>
        <taxon>Euglenozoa</taxon>
        <taxon>Kinetoplastea</taxon>
        <taxon>Metakinetoplastina</taxon>
        <taxon>Trypanosomatida</taxon>
        <taxon>Trypanosomatidae</taxon>
        <taxon>Leishmaniinae</taxon>
        <taxon>Leptomonas</taxon>
    </lineage>
</organism>
<evidence type="ECO:0000313" key="9">
    <source>
        <dbReference type="Proteomes" id="UP000038009"/>
    </source>
</evidence>
<feature type="compositionally biased region" description="Polar residues" evidence="6">
    <location>
        <begin position="27"/>
        <end position="42"/>
    </location>
</feature>
<feature type="region of interest" description="Disordered" evidence="6">
    <location>
        <begin position="168"/>
        <end position="279"/>
    </location>
</feature>
<evidence type="ECO:0000313" key="8">
    <source>
        <dbReference type="EMBL" id="KPI89019.1"/>
    </source>
</evidence>
<dbReference type="Proteomes" id="UP000038009">
    <property type="component" value="Unassembled WGS sequence"/>
</dbReference>
<proteinExistence type="predicted"/>
<gene>
    <name evidence="8" type="ORF">ABL78_1903</name>
</gene>
<dbReference type="EMBL" id="LJSK01000034">
    <property type="protein sequence ID" value="KPI89019.1"/>
    <property type="molecule type" value="Genomic_DNA"/>
</dbReference>
<evidence type="ECO:0000256" key="2">
    <source>
        <dbReference type="ARBA" id="ARBA00022679"/>
    </source>
</evidence>
<feature type="compositionally biased region" description="Polar residues" evidence="6">
    <location>
        <begin position="96"/>
        <end position="105"/>
    </location>
</feature>
<evidence type="ECO:0000256" key="5">
    <source>
        <dbReference type="ARBA" id="ARBA00022840"/>
    </source>
</evidence>
<keyword evidence="3" id="KW-0547">Nucleotide-binding</keyword>
<dbReference type="GO" id="GO:0004674">
    <property type="term" value="F:protein serine/threonine kinase activity"/>
    <property type="evidence" value="ECO:0007669"/>
    <property type="project" value="UniProtKB-KW"/>
</dbReference>
<feature type="domain" description="Alpha-type protein kinase" evidence="7">
    <location>
        <begin position="304"/>
        <end position="554"/>
    </location>
</feature>
<comment type="caution">
    <text evidence="8">The sequence shown here is derived from an EMBL/GenBank/DDBJ whole genome shotgun (WGS) entry which is preliminary data.</text>
</comment>
<evidence type="ECO:0000256" key="1">
    <source>
        <dbReference type="ARBA" id="ARBA00022527"/>
    </source>
</evidence>
<evidence type="ECO:0000256" key="6">
    <source>
        <dbReference type="SAM" id="MobiDB-lite"/>
    </source>
</evidence>
<dbReference type="OMA" id="KMYRRTI"/>
<dbReference type="GO" id="GO:0005524">
    <property type="term" value="F:ATP binding"/>
    <property type="evidence" value="ECO:0007669"/>
    <property type="project" value="UniProtKB-KW"/>
</dbReference>
<feature type="domain" description="Alpha-type protein kinase" evidence="7">
    <location>
        <begin position="646"/>
        <end position="886"/>
    </location>
</feature>
<dbReference type="InterPro" id="IPR004166">
    <property type="entry name" value="a-kinase_dom"/>
</dbReference>
<keyword evidence="9" id="KW-1185">Reference proteome</keyword>
<dbReference type="GO" id="GO:0031037">
    <property type="term" value="P:myosin II filament disassembly"/>
    <property type="evidence" value="ECO:0007669"/>
    <property type="project" value="TreeGrafter"/>
</dbReference>
<evidence type="ECO:0000256" key="4">
    <source>
        <dbReference type="ARBA" id="ARBA00022777"/>
    </source>
</evidence>
<dbReference type="SMART" id="SM00811">
    <property type="entry name" value="Alpha_kinase"/>
    <property type="match status" value="2"/>
</dbReference>
<feature type="domain" description="Alpha-type protein kinase" evidence="7">
    <location>
        <begin position="1047"/>
        <end position="1294"/>
    </location>
</feature>
<dbReference type="PROSITE" id="PS51158">
    <property type="entry name" value="ALPHA_KINASE"/>
    <property type="match status" value="3"/>
</dbReference>
<accession>A0A0N0P7P2</accession>
<feature type="compositionally biased region" description="Polar residues" evidence="6">
    <location>
        <begin position="69"/>
        <end position="80"/>
    </location>
</feature>
<keyword evidence="1" id="KW-0723">Serine/threonine-protein kinase</keyword>
<feature type="compositionally biased region" description="Polar residues" evidence="6">
    <location>
        <begin position="962"/>
        <end position="971"/>
    </location>
</feature>
<dbReference type="OrthoDB" id="5987862at2759"/>
<dbReference type="InterPro" id="IPR051852">
    <property type="entry name" value="Alpha-type_PK"/>
</dbReference>
<protein>
    <recommendedName>
        <fullName evidence="7">Alpha-type protein kinase domain-containing protein</fullName>
    </recommendedName>
</protein>
<dbReference type="Pfam" id="PF02816">
    <property type="entry name" value="Alpha_kinase"/>
    <property type="match status" value="3"/>
</dbReference>
<dbReference type="InterPro" id="IPR011009">
    <property type="entry name" value="Kinase-like_dom_sf"/>
</dbReference>
<dbReference type="PANTHER" id="PTHR45992:SF2">
    <property type="entry name" value="EUKARYOTIC ELONGATION FACTOR 2 KINASE"/>
    <property type="match status" value="1"/>
</dbReference>
<dbReference type="SUPFAM" id="SSF56112">
    <property type="entry name" value="Protein kinase-like (PK-like)"/>
    <property type="match status" value="3"/>
</dbReference>
<sequence>MKTRAVIQKASPEEVKKLVVAKRGKRTTVNPASVTSDQQPNGNGRRRVNSARPPAARGKSPAISRKVESQSACASPTTVPTGIVTKEQARRAPLSPQLNQSTPLSFTEWYRPMPDMVTESGERPTETASSAFDYRTDTQSAEVLNVADIESTLSSLTVEEGDLQATQAVVKKARPQAAESEAQPQTVGPLPQLQPPQVQPQKSDQIEEKAAGNEVVVKEKEDAKEAPKEKGVSGLDSSCSEKVCSHTFKGVYSTPSSRQGHADASPTETTAKPMPPKQTNATRFAMEYRVGDTPPVLVKGCKYVFDNRDMRWRTHNVTVRILHPNRGVSQDNYFAIFAAELLDPTKAAAPMFAKVYRHNIADVSEVDYFSLGQAQALGEEFARDYTRQQPRQGYTKYHLPLLTNRVVVRLDLKSILDSEVCQARTGFFCYRTQDTSAMMFFMEPNTVACAAVGASFASPEVDGGSCYLQGDPDWPLQVYSDIADGFSHFSLVQSRGKMVMHGFLRGNGYLLDPLFHTTDRESFRMGDGGKKAIDSWIARHRCGDTCRALGISRFCEDTVDVSATAVFNPLVNTDNHYTYYLHCLRQMRVVVRIALDTTSAPDVGTDDECYGASQTSESLSPAKVTVRAAPIAPVSTSVTLNAIKYVFHPSRSKWEEVPMVMTVLTPGKPERADERHAYFAIEEIQAGQGPIPMRAKFILRPGTMDAHYYHVGDAYCVCVSLGQVFRTYRDQGVFERNLEFRSAYAVRVPKSEIPESIRLQADGCSFFTHTTADSGDVMFILEPKFKSDAVRLAVGAGGMPRDSEGFDDCELRQIVDAFSHFTLHKSGNHLLVCHLKCKDGLLTRPRINTSNGRGFETINDGQRGILHWAKHHTCNPLCQLLGMSPLPPRLKLYNISDSRLMKYINVVQQHALREDEKVDFNLPSRQASDIASASTSVLCNTCATSTTSFQQLAAAAGDGAKNPSNASGEQAKSSKRRSSSVPPAKRDDELLLRPWVHTGKGAIPHPHTKRNGVIASGPRRPLTQADLNRLQSRGIDTTYVLPATKYECDIGTLSWTVHRTFVRIVAPERGIGQGGMRVCFEVMEIDLETCEETTMVAKMYRRTIKDVVEKDYFTVVMVQKLSSLFAKRFNAEEKSGCDVLLSVQETAVIAIERADLNPELLAKKTGFFSYRTTDSQRLMFTVEPRLVGVFTKYSGNTGEAYPTNESRLSPAAARERTKVFEAVEALSHYSLLRSEGGLLVCDMQGVKSDLTDLEVHSYDGEGLGIGNFGARGIGKFVERHRCTSVCRALQLENLRGHQFEVNDEVKNNNKYVRITERMREIDKMP</sequence>
<dbReference type="PANTHER" id="PTHR45992">
    <property type="entry name" value="EUKARYOTIC ELONGATION FACTOR 2 KINASE-RELATED"/>
    <property type="match status" value="1"/>
</dbReference>
<dbReference type="CDD" id="cd04515">
    <property type="entry name" value="Alpha_kinase"/>
    <property type="match status" value="3"/>
</dbReference>
<dbReference type="VEuPathDB" id="TriTrypDB:Lsey_0034_0340"/>
<keyword evidence="2" id="KW-0808">Transferase</keyword>
<dbReference type="GO" id="GO:1903013">
    <property type="term" value="P:response to differentiation-inducing factor 1"/>
    <property type="evidence" value="ECO:0007669"/>
    <property type="project" value="TreeGrafter"/>
</dbReference>
<name>A0A0N0P7P2_LEPSE</name>
<feature type="region of interest" description="Disordered" evidence="6">
    <location>
        <begin position="956"/>
        <end position="1020"/>
    </location>
</feature>
<keyword evidence="5" id="KW-0067">ATP-binding</keyword>
<reference evidence="8 9" key="1">
    <citation type="journal article" date="2015" name="PLoS Pathog.">
        <title>Leptomonas seymouri: Adaptations to the Dixenous Life Cycle Analyzed by Genome Sequencing, Transcriptome Profiling and Co-infection with Leishmania donovani.</title>
        <authorList>
            <person name="Kraeva N."/>
            <person name="Butenko A."/>
            <person name="Hlavacova J."/>
            <person name="Kostygov A."/>
            <person name="Myskova J."/>
            <person name="Grybchuk D."/>
            <person name="Lestinova T."/>
            <person name="Votypka J."/>
            <person name="Volf P."/>
            <person name="Opperdoes F."/>
            <person name="Flegontov P."/>
            <person name="Lukes J."/>
            <person name="Yurchenko V."/>
        </authorList>
    </citation>
    <scope>NUCLEOTIDE SEQUENCE [LARGE SCALE GENOMIC DNA]</scope>
    <source>
        <strain evidence="8 9">ATCC 30220</strain>
    </source>
</reference>
<feature type="region of interest" description="Disordered" evidence="6">
    <location>
        <begin position="21"/>
        <end position="109"/>
    </location>
</feature>
<feature type="region of interest" description="Disordered" evidence="6">
    <location>
        <begin position="115"/>
        <end position="134"/>
    </location>
</feature>
<dbReference type="Gene3D" id="3.20.200.10">
    <property type="entry name" value="MHCK/EF2 kinase"/>
    <property type="match status" value="3"/>
</dbReference>
<feature type="compositionally biased region" description="Basic and acidic residues" evidence="6">
    <location>
        <begin position="204"/>
        <end position="231"/>
    </location>
</feature>
<evidence type="ECO:0000259" key="7">
    <source>
        <dbReference type="PROSITE" id="PS51158"/>
    </source>
</evidence>
<evidence type="ECO:0000256" key="3">
    <source>
        <dbReference type="ARBA" id="ARBA00022741"/>
    </source>
</evidence>
<keyword evidence="4" id="KW-0418">Kinase</keyword>